<protein>
    <recommendedName>
        <fullName evidence="3">Murine leukemia virus integrase C-terminal domain-containing protein</fullName>
    </recommendedName>
</protein>
<comment type="caution">
    <text evidence="1">The sequence shown here is derived from an EMBL/GenBank/DDBJ whole genome shotgun (WGS) entry which is preliminary data.</text>
</comment>
<name>A0A5B7KFY0_PORTR</name>
<proteinExistence type="predicted"/>
<keyword evidence="2" id="KW-1185">Reference proteome</keyword>
<dbReference type="AlphaFoldDB" id="A0A5B7KFY0"/>
<organism evidence="1 2">
    <name type="scientific">Portunus trituberculatus</name>
    <name type="common">Swimming crab</name>
    <name type="synonym">Neptunus trituberculatus</name>
    <dbReference type="NCBI Taxonomy" id="210409"/>
    <lineage>
        <taxon>Eukaryota</taxon>
        <taxon>Metazoa</taxon>
        <taxon>Ecdysozoa</taxon>
        <taxon>Arthropoda</taxon>
        <taxon>Crustacea</taxon>
        <taxon>Multicrustacea</taxon>
        <taxon>Malacostraca</taxon>
        <taxon>Eumalacostraca</taxon>
        <taxon>Eucarida</taxon>
        <taxon>Decapoda</taxon>
        <taxon>Pleocyemata</taxon>
        <taxon>Brachyura</taxon>
        <taxon>Eubrachyura</taxon>
        <taxon>Portunoidea</taxon>
        <taxon>Portunidae</taxon>
        <taxon>Portuninae</taxon>
        <taxon>Portunus</taxon>
    </lineage>
</organism>
<evidence type="ECO:0008006" key="3">
    <source>
        <dbReference type="Google" id="ProtNLM"/>
    </source>
</evidence>
<accession>A0A5B7KFY0</accession>
<evidence type="ECO:0000313" key="1">
    <source>
        <dbReference type="EMBL" id="MPD05754.1"/>
    </source>
</evidence>
<gene>
    <name evidence="1" type="ORF">E2C01_101516</name>
</gene>
<evidence type="ECO:0000313" key="2">
    <source>
        <dbReference type="Proteomes" id="UP000324222"/>
    </source>
</evidence>
<dbReference type="EMBL" id="VSRR010147594">
    <property type="protein sequence ID" value="MPD05754.1"/>
    <property type="molecule type" value="Genomic_DNA"/>
</dbReference>
<sequence>MTATRQRVTQNLQLAGQAMSRQYLRWSRGPQYEVGSRVWLHNPQWKHGQTPKLQSPWKGPYTVLAALMDVTYWL</sequence>
<dbReference type="Proteomes" id="UP000324222">
    <property type="component" value="Unassembled WGS sequence"/>
</dbReference>
<reference evidence="1 2" key="1">
    <citation type="submission" date="2019-05" db="EMBL/GenBank/DDBJ databases">
        <title>Another draft genome of Portunus trituberculatus and its Hox gene families provides insights of decapod evolution.</title>
        <authorList>
            <person name="Jeong J.-H."/>
            <person name="Song I."/>
            <person name="Kim S."/>
            <person name="Choi T."/>
            <person name="Kim D."/>
            <person name="Ryu S."/>
            <person name="Kim W."/>
        </authorList>
    </citation>
    <scope>NUCLEOTIDE SEQUENCE [LARGE SCALE GENOMIC DNA]</scope>
    <source>
        <tissue evidence="1">Muscle</tissue>
    </source>
</reference>